<evidence type="ECO:0000259" key="1">
    <source>
        <dbReference type="Pfam" id="PF06527"/>
    </source>
</evidence>
<protein>
    <submittedName>
        <fullName evidence="2">Transposition protein TniQ</fullName>
    </submittedName>
</protein>
<dbReference type="PDB" id="6LND">
    <property type="method" value="X-ray"/>
    <property type="resolution" value="2.00 A"/>
    <property type="chains" value="K=1-396"/>
</dbReference>
<dbReference type="GO" id="GO:0046872">
    <property type="term" value="F:metal ion binding"/>
    <property type="evidence" value="ECO:0007669"/>
    <property type="project" value="UniProtKB-KW"/>
</dbReference>
<name>A0A6I8WFP2_VIBCL</name>
<organism evidence="2">
    <name type="scientific">Vibrio cholerae</name>
    <dbReference type="NCBI Taxonomy" id="666"/>
    <lineage>
        <taxon>Bacteria</taxon>
        <taxon>Pseudomonadati</taxon>
        <taxon>Pseudomonadota</taxon>
        <taxon>Gammaproteobacteria</taxon>
        <taxon>Vibrionales</taxon>
        <taxon>Vibrionaceae</taxon>
        <taxon>Vibrio</taxon>
    </lineage>
</organism>
<feature type="binding site" evidence="3">
    <location>
        <position position="133"/>
    </location>
    <ligand>
        <name>Zn(2+)</name>
        <dbReference type="ChEBI" id="CHEBI:29105"/>
        <label>1</label>
    </ligand>
</feature>
<feature type="binding site" evidence="3">
    <location>
        <position position="152"/>
    </location>
    <ligand>
        <name>Zn(2+)</name>
        <dbReference type="ChEBI" id="CHEBI:29105"/>
        <label>1</label>
    </ligand>
</feature>
<accession>A0A6I8WFP2</accession>
<dbReference type="Pfam" id="PF06527">
    <property type="entry name" value="TniQ"/>
    <property type="match status" value="1"/>
</dbReference>
<feature type="binding site" evidence="3">
    <location>
        <position position="130"/>
    </location>
    <ligand>
        <name>Zn(2+)</name>
        <dbReference type="ChEBI" id="CHEBI:29105"/>
        <label>1</label>
    </ligand>
</feature>
<keyword evidence="3" id="KW-0862">Zinc</keyword>
<dbReference type="InterPro" id="IPR009492">
    <property type="entry name" value="TniQ"/>
</dbReference>
<dbReference type="AlphaFoldDB" id="A0A6I8WFP2"/>
<keyword evidence="3 4" id="KW-0002">3D-structure</keyword>
<evidence type="ECO:0007829" key="3">
    <source>
        <dbReference type="PDB" id="6LND"/>
    </source>
</evidence>
<reference evidence="3" key="1">
    <citation type="journal article" date="2020" name="Cell Res.">
        <title>Structural basis of a Tn7-like transposase recruitment and DNA loading to CRISPR-Cas surveillance complex.</title>
        <authorList>
            <person name="Wang B."/>
            <person name="Xu W."/>
            <person name="Yang H."/>
        </authorList>
    </citation>
    <scope>X-RAY CRYSTALLOGRAPHY (2.00 ANGSTROMS) IN COMPLEX WITH ZN(2+)</scope>
</reference>
<keyword evidence="3" id="KW-0479">Metal-binding</keyword>
<feature type="binding site" evidence="3">
    <location>
        <position position="163"/>
    </location>
    <ligand>
        <name>Zn(2+)</name>
        <dbReference type="ChEBI" id="CHEBI:29105"/>
        <label>2</label>
    </ligand>
</feature>
<feature type="binding site" evidence="3">
    <location>
        <position position="180"/>
    </location>
    <ligand>
        <name>Zn(2+)</name>
        <dbReference type="ChEBI" id="CHEBI:29105"/>
        <label>2</label>
    </ligand>
</feature>
<feature type="binding site" evidence="3">
    <location>
        <position position="183"/>
    </location>
    <ligand>
        <name>Zn(2+)</name>
        <dbReference type="ChEBI" id="CHEBI:29105"/>
        <label>2</label>
    </ligand>
</feature>
<feature type="domain" description="TniQ" evidence="1">
    <location>
        <begin position="7"/>
        <end position="159"/>
    </location>
</feature>
<dbReference type="SMR" id="A0A6I8WFP2"/>
<reference evidence="4" key="2">
    <citation type="submission" date="2023-01" db="PDB data bank">
        <title>V. cholerae TniQ-Cascade complex with Type III-B crRNA.</title>
        <authorList>
            <person name="Chou C.W."/>
            <person name="Finkelstein I.J."/>
            <person name="Hu K."/>
        </authorList>
    </citation>
    <scope>STRUCTURE BY ELECTRON MICROSCOPY (3.36 ANGSTROMS) OF 3-396</scope>
</reference>
<proteinExistence type="evidence at protein level"/>
<feature type="binding site" evidence="3">
    <location>
        <position position="165"/>
    </location>
    <ligand>
        <name>Zn(2+)</name>
        <dbReference type="ChEBI" id="CHEBI:29105"/>
        <label>2</label>
    </ligand>
</feature>
<evidence type="ECO:0007829" key="4">
    <source>
        <dbReference type="PDB" id="8FUK"/>
    </source>
</evidence>
<sequence>GSMFLQRPKPYSDESLESFFIRVANKNGYGDVHRFLEATKRFLQDIDHNGYQTFPTDITRINPYSAKNSSSARTASFLKLAQLTFNEPPELLGLAINRTNMKYSPSTSAVVRGAEVFPRSLLRTHSIPCCPLCLRENGYASYLWHFQGYEYCHSHNVPLITTCSCGKEFDYRVSGLKGICCKCKEPITLTSRENGHEAACTVSNWLAGHESKPLPNLPKSYRWGLVHWWMGIKDSEFDHFSFVQFFSNWPRSFHSIIEDEVEFNLEHAVVSTSELRLKDLLGRLFFGSIRLPERNLQHNIILGELLCYLENRLWQDKGLIANLKMNALEATVMLNCSLDQIASMVEQRILKPNRKSKPNSPLDVTDYLFHFGDIFCLWLAEFQSDEFNRSFYVSRW</sequence>
<feature type="binding site" evidence="3">
    <location>
        <position position="155"/>
    </location>
    <ligand>
        <name>Zn(2+)</name>
        <dbReference type="ChEBI" id="CHEBI:29105"/>
        <label>1</label>
    </ligand>
</feature>
<dbReference type="PDB" id="8FUK">
    <property type="method" value="EM"/>
    <property type="resolution" value="3.36 A"/>
    <property type="chains" value="I/J=3-396"/>
</dbReference>
<evidence type="ECO:0000313" key="2">
    <source>
        <dbReference type="PDB" id="6LND"/>
    </source>
</evidence>